<comment type="caution">
    <text evidence="2">The sequence shown here is derived from an EMBL/GenBank/DDBJ whole genome shotgun (WGS) entry which is preliminary data.</text>
</comment>
<reference evidence="2" key="1">
    <citation type="submission" date="2021-09" db="EMBL/GenBank/DDBJ databases">
        <authorList>
            <consortium name="AG Swart"/>
            <person name="Singh M."/>
            <person name="Singh A."/>
            <person name="Seah K."/>
            <person name="Emmerich C."/>
        </authorList>
    </citation>
    <scope>NUCLEOTIDE SEQUENCE</scope>
    <source>
        <strain evidence="2">ATCC30299</strain>
    </source>
</reference>
<name>A0AAU9JDW1_9CILI</name>
<keyword evidence="1" id="KW-0812">Transmembrane</keyword>
<accession>A0AAU9JDW1</accession>
<keyword evidence="1" id="KW-1133">Transmembrane helix</keyword>
<keyword evidence="3" id="KW-1185">Reference proteome</keyword>
<evidence type="ECO:0000313" key="2">
    <source>
        <dbReference type="EMBL" id="CAG9323943.1"/>
    </source>
</evidence>
<organism evidence="2 3">
    <name type="scientific">Blepharisma stoltei</name>
    <dbReference type="NCBI Taxonomy" id="1481888"/>
    <lineage>
        <taxon>Eukaryota</taxon>
        <taxon>Sar</taxon>
        <taxon>Alveolata</taxon>
        <taxon>Ciliophora</taxon>
        <taxon>Postciliodesmatophora</taxon>
        <taxon>Heterotrichea</taxon>
        <taxon>Heterotrichida</taxon>
        <taxon>Blepharismidae</taxon>
        <taxon>Blepharisma</taxon>
    </lineage>
</organism>
<proteinExistence type="predicted"/>
<gene>
    <name evidence="2" type="ORF">BSTOLATCC_MIC34973</name>
</gene>
<keyword evidence="1" id="KW-0472">Membrane</keyword>
<feature type="transmembrane region" description="Helical" evidence="1">
    <location>
        <begin position="34"/>
        <end position="57"/>
    </location>
</feature>
<feature type="transmembrane region" description="Helical" evidence="1">
    <location>
        <begin position="307"/>
        <end position="331"/>
    </location>
</feature>
<dbReference type="EMBL" id="CAJZBQ010000035">
    <property type="protein sequence ID" value="CAG9323943.1"/>
    <property type="molecule type" value="Genomic_DNA"/>
</dbReference>
<dbReference type="Proteomes" id="UP001162131">
    <property type="component" value="Unassembled WGS sequence"/>
</dbReference>
<evidence type="ECO:0000256" key="1">
    <source>
        <dbReference type="SAM" id="Phobius"/>
    </source>
</evidence>
<sequence length="349" mass="41249">MLNGYGDAFNYCNSSLYDVIDCQKAKIDNFQVEMVFLLFLGILVLGICVGIITPFCYSTIKIENNFWNKIRQNASDHYFELTQSSLERLVRVHNQPEIELNSKSPSKTSFDFRNYWKYIWRVLLYFFVVLAFSLINILYLYQQCVDYLSYRPEIIRELIQSRILYSSLGVWTSEVAIKNIYVSDEDKIKYSLPFKNDKIWMEETINKIKHAGLQLRKSKYSSILSEEIKKTLYEYADNSIYKELAYGIYSAGEMSIMDNNFVSYGGKNIELWLHQMILINELNINYDELVTEADHYSESVVNRQITIIVWVLTIFIVISFLMYFGLYLRFFNEEKKSLSKMHTIMEIMP</sequence>
<evidence type="ECO:0000313" key="3">
    <source>
        <dbReference type="Proteomes" id="UP001162131"/>
    </source>
</evidence>
<dbReference type="AlphaFoldDB" id="A0AAU9JDW1"/>
<feature type="transmembrane region" description="Helical" evidence="1">
    <location>
        <begin position="122"/>
        <end position="141"/>
    </location>
</feature>
<protein>
    <submittedName>
        <fullName evidence="2">Uncharacterized protein</fullName>
    </submittedName>
</protein>